<dbReference type="PANTHER" id="PTHR14428:SF5">
    <property type="entry name" value="NUCLEOLAR COMPLEX PROTEIN 3 HOMOLOG"/>
    <property type="match status" value="1"/>
</dbReference>
<evidence type="ECO:0000256" key="6">
    <source>
        <dbReference type="SAM" id="MobiDB-lite"/>
    </source>
</evidence>
<dbReference type="InterPro" id="IPR016024">
    <property type="entry name" value="ARM-type_fold"/>
</dbReference>
<name>A0A2N5T4P8_9BASI</name>
<evidence type="ECO:0000313" key="9">
    <source>
        <dbReference type="EMBL" id="PLW20456.1"/>
    </source>
</evidence>
<evidence type="ECO:0000256" key="2">
    <source>
        <dbReference type="ARBA" id="ARBA00007797"/>
    </source>
</evidence>
<sequence length="1002" mass="112694">MFLPSTKYSRLEGFRDKISQVIGSAKLHIGPNLDELRPSHGKFSTGPRDNHGFSEFFVSSRVMTRFHDSSLVGCRRSRPTGLTVQSGRPAADLSRPVYPRARSAGGQEPRGGKRKTKANPAKPISKNKKSKPTDNSNPKAKKTKGKAKEYIDIPGLSPGRSAAEEESDEDARGSLSADHANSSDGQELLDEDIDLGQEAMIFLKGLDQKAITRSSKEQKLENRKNRPKETTSTATKSYKQLPKISNQTQDEEDEDLDDLDEDDLALGSGDDDDIDLMSDMPSSGSGNSISDLDDDLKDFDSQDDDYTTDNSALEEAYYAKRKKRAESEGSSILEPTESKLPILHPDGKIQRFPKPQPMDSSRVVKNKTSGPSANDQAPAEQPTKLKGIKAVDSSLGARFGRKAISEILSSDMSLKHRIQCAKLEIAGLSQEAISDPEMSLGSLKRILAMSGPTLSQPHENPENRNIKIDSPIRMMAILSLLAIFLDIIPGYRIRQITEAEKQAKVSQMVARQREWEEGLVSIYRRYLEICEKEVVKNTPLSASCLNSLCTLLQSKTHFNFSHNIMSIIVRKLGQREWDALSLECVETITTVFKKDVKGDDSLQLVRLIVRTIKSRNYSVHPELLEVLLSLRLKNELASHIRASNDRVYSMKDQSSSGQRGGKLPWKDRAAHQKSKSSGTQQQQTIISKKARKIMKARAGIEEEIAEAEETVKVEEKERNQTETLKMIFGCYFRIVKLPYRSALLPVALEGFSRFAHLVNIDFFRDLLEVLRKHINGTAFHQTEQDPSDPKSEEQPDHHPKKYNRHGYRDKLLCIVTALELLSGQGEALNLDLTEIVNSFYGLLFDISTLIKLEEDEVADRKQKVEIEVKNKNQNAKSSERNLRSSTSEMVIKVLDLIFFNRSDPPTPTRAMLFTKRLLTISLTCSEPKLVLKLLKFLSKLTTRQPVIKNLFKICPATDHARRDPLEQDELDSSVDQLGWELFLLRNHWDHRVQLAVRNLIQA</sequence>
<dbReference type="InterPro" id="IPR011501">
    <property type="entry name" value="Noc3_N"/>
</dbReference>
<dbReference type="Pfam" id="PF07540">
    <property type="entry name" value="NOC3p"/>
    <property type="match status" value="1"/>
</dbReference>
<keyword evidence="10" id="KW-1185">Reference proteome</keyword>
<feature type="compositionally biased region" description="Acidic residues" evidence="6">
    <location>
        <begin position="291"/>
        <end position="307"/>
    </location>
</feature>
<gene>
    <name evidence="9" type="ORF">PCANC_08336</name>
</gene>
<feature type="compositionally biased region" description="Low complexity" evidence="6">
    <location>
        <begin position="675"/>
        <end position="687"/>
    </location>
</feature>
<keyword evidence="3 5" id="KW-0175">Coiled coil</keyword>
<keyword evidence="4" id="KW-0539">Nucleus</keyword>
<feature type="region of interest" description="Disordered" evidence="6">
    <location>
        <begin position="647"/>
        <end position="687"/>
    </location>
</feature>
<feature type="compositionally biased region" description="Acidic residues" evidence="6">
    <location>
        <begin position="249"/>
        <end position="276"/>
    </location>
</feature>
<feature type="compositionally biased region" description="Basic and acidic residues" evidence="6">
    <location>
        <begin position="787"/>
        <end position="797"/>
    </location>
</feature>
<feature type="region of interest" description="Disordered" evidence="6">
    <location>
        <begin position="31"/>
        <end position="50"/>
    </location>
</feature>
<dbReference type="STRING" id="200324.A0A2N5T4P8"/>
<evidence type="ECO:0000259" key="8">
    <source>
        <dbReference type="Pfam" id="PF07540"/>
    </source>
</evidence>
<feature type="compositionally biased region" description="Polar residues" evidence="6">
    <location>
        <begin position="230"/>
        <end position="248"/>
    </location>
</feature>
<feature type="coiled-coil region" evidence="5">
    <location>
        <begin position="861"/>
        <end position="888"/>
    </location>
</feature>
<dbReference type="SUPFAM" id="SSF48371">
    <property type="entry name" value="ARM repeat"/>
    <property type="match status" value="1"/>
</dbReference>
<accession>A0A2N5T4P8</accession>
<organism evidence="9 10">
    <name type="scientific">Puccinia coronata f. sp. avenae</name>
    <dbReference type="NCBI Taxonomy" id="200324"/>
    <lineage>
        <taxon>Eukaryota</taxon>
        <taxon>Fungi</taxon>
        <taxon>Dikarya</taxon>
        <taxon>Basidiomycota</taxon>
        <taxon>Pucciniomycotina</taxon>
        <taxon>Pucciniomycetes</taxon>
        <taxon>Pucciniales</taxon>
        <taxon>Pucciniaceae</taxon>
        <taxon>Puccinia</taxon>
    </lineage>
</organism>
<comment type="similarity">
    <text evidence="2">Belongs to the CBF/MAK21 family.</text>
</comment>
<feature type="domain" description="Nucleolar complex-associated protein 3 N-terminal" evidence="8">
    <location>
        <begin position="421"/>
        <end position="526"/>
    </location>
</feature>
<evidence type="ECO:0000313" key="10">
    <source>
        <dbReference type="Proteomes" id="UP000235388"/>
    </source>
</evidence>
<dbReference type="InterPro" id="IPR016903">
    <property type="entry name" value="Nucleolar_cplx-assoc_3"/>
</dbReference>
<evidence type="ECO:0000256" key="4">
    <source>
        <dbReference type="ARBA" id="ARBA00023242"/>
    </source>
</evidence>
<feature type="region of interest" description="Disordered" evidence="6">
    <location>
        <begin position="75"/>
        <end position="192"/>
    </location>
</feature>
<dbReference type="InterPro" id="IPR005612">
    <property type="entry name" value="CCAAT-binding_factor"/>
</dbReference>
<dbReference type="GO" id="GO:0005730">
    <property type="term" value="C:nucleolus"/>
    <property type="evidence" value="ECO:0007669"/>
    <property type="project" value="UniProtKB-SubCell"/>
</dbReference>
<evidence type="ECO:0008006" key="11">
    <source>
        <dbReference type="Google" id="ProtNLM"/>
    </source>
</evidence>
<feature type="region of interest" description="Disordered" evidence="6">
    <location>
        <begin position="207"/>
        <end position="383"/>
    </location>
</feature>
<evidence type="ECO:0000256" key="5">
    <source>
        <dbReference type="SAM" id="Coils"/>
    </source>
</evidence>
<protein>
    <recommendedName>
        <fullName evidence="11">Nucleolar complex-associated protein 3</fullName>
    </recommendedName>
</protein>
<feature type="coiled-coil region" evidence="5">
    <location>
        <begin position="690"/>
        <end position="724"/>
    </location>
</feature>
<dbReference type="EMBL" id="PGCJ01000797">
    <property type="protein sequence ID" value="PLW20456.1"/>
    <property type="molecule type" value="Genomic_DNA"/>
</dbReference>
<comment type="subcellular location">
    <subcellularLocation>
        <location evidence="1">Nucleus</location>
        <location evidence="1">Nucleolus</location>
    </subcellularLocation>
</comment>
<evidence type="ECO:0000256" key="1">
    <source>
        <dbReference type="ARBA" id="ARBA00004604"/>
    </source>
</evidence>
<dbReference type="Pfam" id="PF03914">
    <property type="entry name" value="CBF"/>
    <property type="match status" value="1"/>
</dbReference>
<dbReference type="AlphaFoldDB" id="A0A2N5T4P8"/>
<feature type="region of interest" description="Disordered" evidence="6">
    <location>
        <begin position="778"/>
        <end position="803"/>
    </location>
</feature>
<evidence type="ECO:0000256" key="3">
    <source>
        <dbReference type="ARBA" id="ARBA00023054"/>
    </source>
</evidence>
<dbReference type="GO" id="GO:0006270">
    <property type="term" value="P:DNA replication initiation"/>
    <property type="evidence" value="ECO:0007669"/>
    <property type="project" value="TreeGrafter"/>
</dbReference>
<feature type="domain" description="CCAAT-binding factor" evidence="7">
    <location>
        <begin position="811"/>
        <end position="994"/>
    </location>
</feature>
<evidence type="ECO:0000259" key="7">
    <source>
        <dbReference type="Pfam" id="PF03914"/>
    </source>
</evidence>
<feature type="compositionally biased region" description="Polar residues" evidence="6">
    <location>
        <begin position="366"/>
        <end position="375"/>
    </location>
</feature>
<dbReference type="Proteomes" id="UP000235388">
    <property type="component" value="Unassembled WGS sequence"/>
</dbReference>
<dbReference type="GO" id="GO:0003682">
    <property type="term" value="F:chromatin binding"/>
    <property type="evidence" value="ECO:0007669"/>
    <property type="project" value="TreeGrafter"/>
</dbReference>
<dbReference type="OrthoDB" id="10263597at2759"/>
<reference evidence="9 10" key="1">
    <citation type="submission" date="2017-11" db="EMBL/GenBank/DDBJ databases">
        <title>De novo assembly and phasing of dikaryotic genomes from two isolates of Puccinia coronata f. sp. avenae, the causal agent of oat crown rust.</title>
        <authorList>
            <person name="Miller M.E."/>
            <person name="Zhang Y."/>
            <person name="Omidvar V."/>
            <person name="Sperschneider J."/>
            <person name="Schwessinger B."/>
            <person name="Raley C."/>
            <person name="Palmer J.M."/>
            <person name="Garnica D."/>
            <person name="Upadhyaya N."/>
            <person name="Rathjen J."/>
            <person name="Taylor J.M."/>
            <person name="Park R.F."/>
            <person name="Dodds P.N."/>
            <person name="Hirsch C.D."/>
            <person name="Kianian S.F."/>
            <person name="Figueroa M."/>
        </authorList>
    </citation>
    <scope>NUCLEOTIDE SEQUENCE [LARGE SCALE GENOMIC DNA]</scope>
    <source>
        <strain evidence="9">12NC29</strain>
    </source>
</reference>
<dbReference type="PANTHER" id="PTHR14428">
    <property type="entry name" value="NUCLEOLAR COMPLEX PROTEIN 3"/>
    <property type="match status" value="1"/>
</dbReference>
<proteinExistence type="inferred from homology"/>
<comment type="caution">
    <text evidence="9">The sequence shown here is derived from an EMBL/GenBank/DDBJ whole genome shotgun (WGS) entry which is preliminary data.</text>
</comment>
<feature type="compositionally biased region" description="Basic and acidic residues" evidence="6">
    <location>
        <begin position="214"/>
        <end position="229"/>
    </location>
</feature>